<organism evidence="2">
    <name type="scientific">uncultured marine group II/III euryarchaeote KM3_137_F02</name>
    <dbReference type="NCBI Taxonomy" id="1457868"/>
    <lineage>
        <taxon>Archaea</taxon>
        <taxon>Methanobacteriati</taxon>
        <taxon>Methanobacteriota</taxon>
        <taxon>environmental samples</taxon>
    </lineage>
</organism>
<evidence type="ECO:0008006" key="3">
    <source>
        <dbReference type="Google" id="ProtNLM"/>
    </source>
</evidence>
<evidence type="ECO:0000313" key="2">
    <source>
        <dbReference type="EMBL" id="AIF00750.1"/>
    </source>
</evidence>
<keyword evidence="1" id="KW-1133">Transmembrane helix</keyword>
<dbReference type="InterPro" id="IPR032690">
    <property type="entry name" value="CarS"/>
</dbReference>
<feature type="transmembrane region" description="Helical" evidence="1">
    <location>
        <begin position="59"/>
        <end position="80"/>
    </location>
</feature>
<dbReference type="Pfam" id="PF01864">
    <property type="entry name" value="CarS-like"/>
    <property type="match status" value="1"/>
</dbReference>
<proteinExistence type="predicted"/>
<feature type="transmembrane region" description="Helical" evidence="1">
    <location>
        <begin position="101"/>
        <end position="119"/>
    </location>
</feature>
<evidence type="ECO:0000256" key="1">
    <source>
        <dbReference type="SAM" id="Phobius"/>
    </source>
</evidence>
<dbReference type="EMBL" id="KF900600">
    <property type="protein sequence ID" value="AIF00750.1"/>
    <property type="molecule type" value="Genomic_DNA"/>
</dbReference>
<protein>
    <recommendedName>
        <fullName evidence="3">CDP-archaeol synthase</fullName>
    </recommendedName>
</protein>
<sequence length="161" mass="17616">MLGDGKSWEGLFGGAFFSGILVVIAHWLWAGNTGPSDRPFIDPILTADSTDWFWIGGEWGAAFILGFTLGFACMLGDMAGSFVKRRQGLKREGEVSSKAPLLDTLPFAIFIFLAAAILFNDQVIMHSHLAPSIITIIILTPIIHRSFNILGYRLGLKSVPY</sequence>
<feature type="transmembrane region" description="Helical" evidence="1">
    <location>
        <begin position="12"/>
        <end position="30"/>
    </location>
</feature>
<feature type="transmembrane region" description="Helical" evidence="1">
    <location>
        <begin position="125"/>
        <end position="143"/>
    </location>
</feature>
<reference evidence="2" key="1">
    <citation type="journal article" date="2014" name="Genome Biol. Evol.">
        <title>Pangenome evidence for extensive interdomain horizontal transfer affecting lineage core and shell genes in uncultured planktonic thaumarchaeota and euryarchaeota.</title>
        <authorList>
            <person name="Deschamps P."/>
            <person name="Zivanovic Y."/>
            <person name="Moreira D."/>
            <person name="Rodriguez-Valera F."/>
            <person name="Lopez-Garcia P."/>
        </authorList>
    </citation>
    <scope>NUCLEOTIDE SEQUENCE</scope>
</reference>
<dbReference type="AlphaFoldDB" id="A0A075GBM1"/>
<accession>A0A075GBM1</accession>
<keyword evidence="1" id="KW-0472">Membrane</keyword>
<keyword evidence="1" id="KW-0812">Transmembrane</keyword>
<name>A0A075GBM1_9EURY</name>
<dbReference type="PANTHER" id="PTHR39650">
    <property type="entry name" value="CDP-ARCHAEOL SYNTHASE"/>
    <property type="match status" value="1"/>
</dbReference>
<dbReference type="PANTHER" id="PTHR39650:SF1">
    <property type="entry name" value="CDP-ARCHAEOL SYNTHASE"/>
    <property type="match status" value="1"/>
</dbReference>